<dbReference type="GO" id="GO:0047617">
    <property type="term" value="F:fatty acyl-CoA hydrolase activity"/>
    <property type="evidence" value="ECO:0007669"/>
    <property type="project" value="TreeGrafter"/>
</dbReference>
<dbReference type="InterPro" id="IPR050563">
    <property type="entry name" value="4-hydroxybenzoyl-CoA_TE"/>
</dbReference>
<dbReference type="RefSeq" id="WP_161313801.1">
    <property type="nucleotide sequence ID" value="NZ_WTUW01000001.1"/>
</dbReference>
<dbReference type="EMBL" id="WTUW01000001">
    <property type="protein sequence ID" value="MZR29321.1"/>
    <property type="molecule type" value="Genomic_DNA"/>
</dbReference>
<accession>A0A6L8W2Z3</accession>
<reference evidence="1 2" key="1">
    <citation type="submission" date="2019-12" db="EMBL/GenBank/DDBJ databases">
        <title>Snethiella sp. nov. sp. isolated from sea sand.</title>
        <authorList>
            <person name="Kim J."/>
            <person name="Jeong S.E."/>
            <person name="Jung H.S."/>
            <person name="Jeon C.O."/>
        </authorList>
    </citation>
    <scope>NUCLEOTIDE SEQUENCE [LARGE SCALE GENOMIC DNA]</scope>
    <source>
        <strain evidence="1 2">DP05</strain>
    </source>
</reference>
<dbReference type="Gene3D" id="3.10.129.10">
    <property type="entry name" value="Hotdog Thioesterase"/>
    <property type="match status" value="1"/>
</dbReference>
<name>A0A6L8W2Z3_9PROT</name>
<dbReference type="Pfam" id="PF13279">
    <property type="entry name" value="4HBT_2"/>
    <property type="match status" value="1"/>
</dbReference>
<evidence type="ECO:0000313" key="2">
    <source>
        <dbReference type="Proteomes" id="UP000476030"/>
    </source>
</evidence>
<dbReference type="PANTHER" id="PTHR31793:SF2">
    <property type="entry name" value="BLR1345 PROTEIN"/>
    <property type="match status" value="1"/>
</dbReference>
<dbReference type="PANTHER" id="PTHR31793">
    <property type="entry name" value="4-HYDROXYBENZOYL-COA THIOESTERASE FAMILY MEMBER"/>
    <property type="match status" value="1"/>
</dbReference>
<dbReference type="CDD" id="cd00586">
    <property type="entry name" value="4HBT"/>
    <property type="match status" value="1"/>
</dbReference>
<protein>
    <recommendedName>
        <fullName evidence="3">Thioesterase</fullName>
    </recommendedName>
</protein>
<sequence>MSGYMESYRGQVLMRECDLLGHMNIQYYGARISLAMCNMFHVIGLDPDDLKNGKRGLAVVHQDSRYVAELHAGDIIHMESAVVGSSERTVTIDHRLYNSVDDGLVFSSRMTSAYMDLESRKAIPLSDAIRHKVAELKIDGEDAA</sequence>
<dbReference type="AlphaFoldDB" id="A0A6L8W2Z3"/>
<dbReference type="Proteomes" id="UP000476030">
    <property type="component" value="Unassembled WGS sequence"/>
</dbReference>
<dbReference type="InterPro" id="IPR029069">
    <property type="entry name" value="HotDog_dom_sf"/>
</dbReference>
<dbReference type="SUPFAM" id="SSF54637">
    <property type="entry name" value="Thioesterase/thiol ester dehydrase-isomerase"/>
    <property type="match status" value="1"/>
</dbReference>
<keyword evidence="2" id="KW-1185">Reference proteome</keyword>
<gene>
    <name evidence="1" type="ORF">GQE98_01605</name>
</gene>
<proteinExistence type="predicted"/>
<evidence type="ECO:0008006" key="3">
    <source>
        <dbReference type="Google" id="ProtNLM"/>
    </source>
</evidence>
<comment type="caution">
    <text evidence="1">The sequence shown here is derived from an EMBL/GenBank/DDBJ whole genome shotgun (WGS) entry which is preliminary data.</text>
</comment>
<organism evidence="1 2">
    <name type="scientific">Sneathiella litorea</name>
    <dbReference type="NCBI Taxonomy" id="2606216"/>
    <lineage>
        <taxon>Bacteria</taxon>
        <taxon>Pseudomonadati</taxon>
        <taxon>Pseudomonadota</taxon>
        <taxon>Alphaproteobacteria</taxon>
        <taxon>Sneathiellales</taxon>
        <taxon>Sneathiellaceae</taxon>
        <taxon>Sneathiella</taxon>
    </lineage>
</organism>
<evidence type="ECO:0000313" key="1">
    <source>
        <dbReference type="EMBL" id="MZR29321.1"/>
    </source>
</evidence>